<dbReference type="HOGENOM" id="CLU_009600_9_3_1"/>
<dbReference type="PIRSF" id="PIRSF001221">
    <property type="entry name" value="Amidase_fungi"/>
    <property type="match status" value="1"/>
</dbReference>
<dbReference type="GO" id="GO:0017064">
    <property type="term" value="F:fatty acid amide hydrolase activity"/>
    <property type="evidence" value="ECO:0007669"/>
    <property type="project" value="TreeGrafter"/>
</dbReference>
<dbReference type="InterPro" id="IPR020556">
    <property type="entry name" value="Amidase_CS"/>
</dbReference>
<dbReference type="InterPro" id="IPR036928">
    <property type="entry name" value="AS_sf"/>
</dbReference>
<protein>
    <recommendedName>
        <fullName evidence="3">amidase</fullName>
        <ecNumber evidence="3">3.5.1.4</ecNumber>
    </recommendedName>
</protein>
<keyword evidence="8" id="KW-1185">Reference proteome</keyword>
<comment type="catalytic activity">
    <reaction evidence="1">
        <text>a monocarboxylic acid amide + H2O = a monocarboxylate + NH4(+)</text>
        <dbReference type="Rhea" id="RHEA:12020"/>
        <dbReference type="ChEBI" id="CHEBI:15377"/>
        <dbReference type="ChEBI" id="CHEBI:28938"/>
        <dbReference type="ChEBI" id="CHEBI:35757"/>
        <dbReference type="ChEBI" id="CHEBI:83628"/>
        <dbReference type="EC" id="3.5.1.4"/>
    </reaction>
</comment>
<dbReference type="EMBL" id="KL198068">
    <property type="protein sequence ID" value="KDQ10331.1"/>
    <property type="molecule type" value="Genomic_DNA"/>
</dbReference>
<dbReference type="FunFam" id="3.90.1300.10:FF:000003">
    <property type="entry name" value="Amidase signature enzyme"/>
    <property type="match status" value="1"/>
</dbReference>
<dbReference type="EC" id="3.5.1.4" evidence="3"/>
<dbReference type="GO" id="GO:0009062">
    <property type="term" value="P:fatty acid catabolic process"/>
    <property type="evidence" value="ECO:0007669"/>
    <property type="project" value="TreeGrafter"/>
</dbReference>
<dbReference type="PROSITE" id="PS00571">
    <property type="entry name" value="AMIDASES"/>
    <property type="match status" value="1"/>
</dbReference>
<dbReference type="SUPFAM" id="SSF75304">
    <property type="entry name" value="Amidase signature (AS) enzymes"/>
    <property type="match status" value="1"/>
</dbReference>
<evidence type="ECO:0000256" key="1">
    <source>
        <dbReference type="ARBA" id="ARBA00001311"/>
    </source>
</evidence>
<dbReference type="PANTHER" id="PTHR45847:SF6">
    <property type="entry name" value="FATTY ACID AMIDE HYDROLASE"/>
    <property type="match status" value="1"/>
</dbReference>
<sequence length="570" mass="61773">MWPLTSVPKEWTAVVEGKRTYQASLVHAATEATPNDSAYLSASATDIVRHIQNGDEGWTATNVLRAYMQRAIATHEKNNCFTEILFTEALAAAEELDAEFQATKKIRGPLHGVPMTVKDIFDIKGFDSTIGFTSFANKSADDDAYVVKLIRQSGGIIFAKTNLPQAVFSMECANPLWGRTLNPWSAAHTSGGSSGGEAALLASDASAMGWGNDIGGSLRIPAHFSGTYTLKPGTYRITAQGRTMPVPGMPGIVDTIGPMGRSVGDIELACRVVFGKSPPGPFATAPLPYRDVTLPEKLRVGYYISDDFVQTSPACQRAVLETVAALRKQGHECIEFMPPRLWKSLALFFEITSADGYGTLLSHLEHDLLDPSLTLMQYLPRLPEFLRVSIAWAIGAFTGDKIFADLVRATKARPVSELWKSLHGAAKYHAEFQKEVWDANDFDVVLAPGLACPAIPHTWSKDLATLTAATILYNVLDIPVGTIPVSRVDPTKDQLTDEWRATCIGHGSSFLQGKLYDGPDAPYNPDKMKGLPIGVQIVGKAWEEEKVVAVMDLVDKALGPRGFGPGHGAR</sequence>
<name>A0A067MFL5_BOTB1</name>
<evidence type="ECO:0000256" key="5">
    <source>
        <dbReference type="PIRSR" id="PIRSR001221-1"/>
    </source>
</evidence>
<reference evidence="8" key="1">
    <citation type="journal article" date="2014" name="Proc. Natl. Acad. Sci. U.S.A.">
        <title>Extensive sampling of basidiomycete genomes demonstrates inadequacy of the white-rot/brown-rot paradigm for wood decay fungi.</title>
        <authorList>
            <person name="Riley R."/>
            <person name="Salamov A.A."/>
            <person name="Brown D.W."/>
            <person name="Nagy L.G."/>
            <person name="Floudas D."/>
            <person name="Held B.W."/>
            <person name="Levasseur A."/>
            <person name="Lombard V."/>
            <person name="Morin E."/>
            <person name="Otillar R."/>
            <person name="Lindquist E.A."/>
            <person name="Sun H."/>
            <person name="LaButti K.M."/>
            <person name="Schmutz J."/>
            <person name="Jabbour D."/>
            <person name="Luo H."/>
            <person name="Baker S.E."/>
            <person name="Pisabarro A.G."/>
            <person name="Walton J.D."/>
            <person name="Blanchette R.A."/>
            <person name="Henrissat B."/>
            <person name="Martin F."/>
            <person name="Cullen D."/>
            <person name="Hibbett D.S."/>
            <person name="Grigoriev I.V."/>
        </authorList>
    </citation>
    <scope>NUCLEOTIDE SEQUENCE [LARGE SCALE GENOMIC DNA]</scope>
    <source>
        <strain evidence="8">FD-172 SS1</strain>
    </source>
</reference>
<dbReference type="Proteomes" id="UP000027195">
    <property type="component" value="Unassembled WGS sequence"/>
</dbReference>
<gene>
    <name evidence="7" type="ORF">BOTBODRAFT_36235</name>
</gene>
<dbReference type="PANTHER" id="PTHR45847">
    <property type="entry name" value="FATTY ACID AMIDE HYDROLASE"/>
    <property type="match status" value="1"/>
</dbReference>
<feature type="active site" description="Charge relay system" evidence="5">
    <location>
        <position position="118"/>
    </location>
</feature>
<dbReference type="InterPro" id="IPR023631">
    <property type="entry name" value="Amidase_dom"/>
</dbReference>
<feature type="active site" description="Charge relay system" evidence="5">
    <location>
        <position position="193"/>
    </location>
</feature>
<feature type="active site" description="Charge relay system" evidence="5">
    <location>
        <position position="217"/>
    </location>
</feature>
<evidence type="ECO:0000313" key="8">
    <source>
        <dbReference type="Proteomes" id="UP000027195"/>
    </source>
</evidence>
<accession>A0A067MFL5</accession>
<evidence type="ECO:0000256" key="3">
    <source>
        <dbReference type="ARBA" id="ARBA00012922"/>
    </source>
</evidence>
<dbReference type="GO" id="GO:0004040">
    <property type="term" value="F:amidase activity"/>
    <property type="evidence" value="ECO:0007669"/>
    <property type="project" value="UniProtKB-EC"/>
</dbReference>
<dbReference type="InterPro" id="IPR052096">
    <property type="entry name" value="Endocannabinoid_amidase"/>
</dbReference>
<evidence type="ECO:0000256" key="4">
    <source>
        <dbReference type="ARBA" id="ARBA00022801"/>
    </source>
</evidence>
<feature type="domain" description="Amidase" evidence="6">
    <location>
        <begin position="63"/>
        <end position="547"/>
    </location>
</feature>
<evidence type="ECO:0000259" key="6">
    <source>
        <dbReference type="Pfam" id="PF01425"/>
    </source>
</evidence>
<dbReference type="Gene3D" id="3.90.1300.10">
    <property type="entry name" value="Amidase signature (AS) domain"/>
    <property type="match status" value="1"/>
</dbReference>
<organism evidence="7 8">
    <name type="scientific">Botryobasidium botryosum (strain FD-172 SS1)</name>
    <dbReference type="NCBI Taxonomy" id="930990"/>
    <lineage>
        <taxon>Eukaryota</taxon>
        <taxon>Fungi</taxon>
        <taxon>Dikarya</taxon>
        <taxon>Basidiomycota</taxon>
        <taxon>Agaricomycotina</taxon>
        <taxon>Agaricomycetes</taxon>
        <taxon>Cantharellales</taxon>
        <taxon>Botryobasidiaceae</taxon>
        <taxon>Botryobasidium</taxon>
    </lineage>
</organism>
<evidence type="ECO:0000313" key="7">
    <source>
        <dbReference type="EMBL" id="KDQ10331.1"/>
    </source>
</evidence>
<dbReference type="STRING" id="930990.A0A067MFL5"/>
<proteinExistence type="inferred from homology"/>
<dbReference type="OrthoDB" id="6428749at2759"/>
<dbReference type="InParanoid" id="A0A067MFL5"/>
<comment type="similarity">
    <text evidence="2">Belongs to the amidase family.</text>
</comment>
<keyword evidence="4" id="KW-0378">Hydrolase</keyword>
<dbReference type="Pfam" id="PF01425">
    <property type="entry name" value="Amidase"/>
    <property type="match status" value="1"/>
</dbReference>
<evidence type="ECO:0000256" key="2">
    <source>
        <dbReference type="ARBA" id="ARBA00009199"/>
    </source>
</evidence>
<dbReference type="AlphaFoldDB" id="A0A067MFL5"/>